<dbReference type="Proteomes" id="UP001176941">
    <property type="component" value="Chromosome 28"/>
</dbReference>
<feature type="region of interest" description="Disordered" evidence="1">
    <location>
        <begin position="60"/>
        <end position="89"/>
    </location>
</feature>
<evidence type="ECO:0000313" key="3">
    <source>
        <dbReference type="Proteomes" id="UP001176941"/>
    </source>
</evidence>
<evidence type="ECO:0000256" key="1">
    <source>
        <dbReference type="SAM" id="MobiDB-lite"/>
    </source>
</evidence>
<organism evidence="2 3">
    <name type="scientific">Rangifer tarandus platyrhynchus</name>
    <name type="common">Svalbard reindeer</name>
    <dbReference type="NCBI Taxonomy" id="3082113"/>
    <lineage>
        <taxon>Eukaryota</taxon>
        <taxon>Metazoa</taxon>
        <taxon>Chordata</taxon>
        <taxon>Craniata</taxon>
        <taxon>Vertebrata</taxon>
        <taxon>Euteleostomi</taxon>
        <taxon>Mammalia</taxon>
        <taxon>Eutheria</taxon>
        <taxon>Laurasiatheria</taxon>
        <taxon>Artiodactyla</taxon>
        <taxon>Ruminantia</taxon>
        <taxon>Pecora</taxon>
        <taxon>Cervidae</taxon>
        <taxon>Odocoileinae</taxon>
        <taxon>Rangifer</taxon>
    </lineage>
</organism>
<gene>
    <name evidence="2" type="ORF">MRATA1EN1_LOCUS17533</name>
</gene>
<feature type="region of interest" description="Disordered" evidence="1">
    <location>
        <begin position="1"/>
        <end position="20"/>
    </location>
</feature>
<keyword evidence="3" id="KW-1185">Reference proteome</keyword>
<protein>
    <submittedName>
        <fullName evidence="2">Uncharacterized protein</fullName>
    </submittedName>
</protein>
<reference evidence="2" key="1">
    <citation type="submission" date="2023-04" db="EMBL/GenBank/DDBJ databases">
        <authorList>
            <consortium name="ELIXIR-Norway"/>
        </authorList>
    </citation>
    <scope>NUCLEOTIDE SEQUENCE [LARGE SCALE GENOMIC DNA]</scope>
</reference>
<evidence type="ECO:0000313" key="2">
    <source>
        <dbReference type="EMBL" id="CAI9168571.1"/>
    </source>
</evidence>
<name>A0ABN8Z8T8_RANTA</name>
<proteinExistence type="predicted"/>
<dbReference type="EMBL" id="OX459964">
    <property type="protein sequence ID" value="CAI9168571.1"/>
    <property type="molecule type" value="Genomic_DNA"/>
</dbReference>
<sequence>MGRARAHRGRSAEEGAEAWGSGVTRVAASSHPAPFTRCPIPPPPPCTFARAFHVLPPACTHRARPPPRSELRGTPPPPPPHDPECTRRSPGWVPRAVFFPPLFPPPPPGADCAPTHGQGLGSAQARGCTGRARGAGSAWAGNTFRTPPLSGSPSSVPPGPVARLRVRAKCRAEARSLGTALPIPCGRPRSLLLAPQRALSALCSPSLPGSPQAALPPAHACGTSLTQLREAEPELQPLPLLASQTAPWLPRCWWLLVAYAFIPC</sequence>
<accession>A0ABN8Z8T8</accession>